<dbReference type="SUPFAM" id="SSF52540">
    <property type="entry name" value="P-loop containing nucleoside triphosphate hydrolases"/>
    <property type="match status" value="1"/>
</dbReference>
<feature type="compositionally biased region" description="Polar residues" evidence="1">
    <location>
        <begin position="90"/>
        <end position="120"/>
    </location>
</feature>
<feature type="domain" description="DUF927" evidence="2">
    <location>
        <begin position="142"/>
        <end position="412"/>
    </location>
</feature>
<feature type="region of interest" description="Disordered" evidence="1">
    <location>
        <begin position="89"/>
        <end position="124"/>
    </location>
</feature>
<dbReference type="EMBL" id="QUAV01000001">
    <property type="protein sequence ID" value="TPR26247.1"/>
    <property type="molecule type" value="Genomic_DNA"/>
</dbReference>
<feature type="domain" description="Cch helix turn helix" evidence="3">
    <location>
        <begin position="554"/>
        <end position="643"/>
    </location>
</feature>
<evidence type="ECO:0000313" key="4">
    <source>
        <dbReference type="EMBL" id="TPR26247.1"/>
    </source>
</evidence>
<keyword evidence="5" id="KW-1185">Reference proteome</keyword>
<name>A0ABY2Z3H7_9LACO</name>
<dbReference type="Pfam" id="PF18662">
    <property type="entry name" value="HTH_56"/>
    <property type="match status" value="1"/>
</dbReference>
<reference evidence="4 5" key="1">
    <citation type="submission" date="2018-08" db="EMBL/GenBank/DDBJ databases">
        <title>Comparative genomics of wild bee and flower associated Lactobacillus reveals potential adaptation to the bee host.</title>
        <authorList>
            <person name="Vuong H.Q."/>
            <person name="Mcfrederick Q.S."/>
        </authorList>
    </citation>
    <scope>NUCLEOTIDE SEQUENCE [LARGE SCALE GENOMIC DNA]</scope>
    <source>
        <strain evidence="4 5">HV_13</strain>
    </source>
</reference>
<dbReference type="InterPro" id="IPR027417">
    <property type="entry name" value="P-loop_NTPase"/>
</dbReference>
<organism evidence="4 5">
    <name type="scientific">Apilactobacillus micheneri</name>
    <dbReference type="NCBI Taxonomy" id="1899430"/>
    <lineage>
        <taxon>Bacteria</taxon>
        <taxon>Bacillati</taxon>
        <taxon>Bacillota</taxon>
        <taxon>Bacilli</taxon>
        <taxon>Lactobacillales</taxon>
        <taxon>Lactobacillaceae</taxon>
        <taxon>Apilactobacillus</taxon>
    </lineage>
</organism>
<sequence length="704" mass="79191">MTLTKLDNNDDNFKAEIISNDQLDDEEIRTQEAGQIANEQLEDEEVRTQEFESKADDMYVDDEYNVEESNDYINNDDIINDYNDNEVHAYNQSDNNFDNSTIQHSSNKDNNFSTNQSQKQDIPMPKGYLFSEDLKLMKKVDDEVRELCYAIQVFKKFKDLDDGKEAFKIVYVDPYDKESKIIKTSSNIFTPSGMNALIQRGISIHQINIRAVQDYLMDQKSLLPTTYLFSDAGWKVLDNGDWVFESANLISKNNKYHGVNDFKVFDVSSSGSLNAWSNMYNEYIKGNTILELAVITGLTATIIPIINKEIDPALQNIICHISGASSSGKSTFANLVAGVAGSNSGNSSSSLMRSWSATHNSLTSMGGCNGVPIVLDEFGMSKFNDVNNIIFELSQGRSKGRLDQDSKLKSQKSWSTLFLSTGESNILDSAKGFNGVRARVIQLSDLKYTPSAEVADKIRNISSSNYGLIQPYFVNYLLNLDGGFIAKIKDAYQNSYDGILKDMPISKLSERFTKMLAAICSTAMLANECFGFEIDILAMNKLLIQQSSKSLIDSISDSAWNDFVGLLVQKQGRLKVDGGTNNVSNLLGKAKNKFSYYEIDVLQNQLISELNKLGYMDYRSILREWKIDGHLITREKDRNTSRGSDKVPFYSLKVDGDAMQEFYVLRNHSIEKENVDEQIESITGNQTFGQGYVDAEVDEDYTDY</sequence>
<dbReference type="InterPro" id="IPR040538">
    <property type="entry name" value="Cch_HTH"/>
</dbReference>
<proteinExistence type="predicted"/>
<evidence type="ECO:0000256" key="1">
    <source>
        <dbReference type="SAM" id="MobiDB-lite"/>
    </source>
</evidence>
<evidence type="ECO:0000313" key="5">
    <source>
        <dbReference type="Proteomes" id="UP000777560"/>
    </source>
</evidence>
<dbReference type="Pfam" id="PF06048">
    <property type="entry name" value="DUF927"/>
    <property type="match status" value="1"/>
</dbReference>
<protein>
    <submittedName>
        <fullName evidence="4">DUF927 domain-containing protein</fullName>
    </submittedName>
</protein>
<accession>A0ABY2Z3H7</accession>
<dbReference type="RefSeq" id="WP_140925712.1">
    <property type="nucleotide sequence ID" value="NZ_QUAU01000001.1"/>
</dbReference>
<dbReference type="Proteomes" id="UP000777560">
    <property type="component" value="Unassembled WGS sequence"/>
</dbReference>
<evidence type="ECO:0000259" key="3">
    <source>
        <dbReference type="Pfam" id="PF18662"/>
    </source>
</evidence>
<comment type="caution">
    <text evidence="4">The sequence shown here is derived from an EMBL/GenBank/DDBJ whole genome shotgun (WGS) entry which is preliminary data.</text>
</comment>
<gene>
    <name evidence="4" type="ORF">DY114_00690</name>
</gene>
<dbReference type="InterPro" id="IPR009270">
    <property type="entry name" value="DUF927"/>
</dbReference>
<evidence type="ECO:0000259" key="2">
    <source>
        <dbReference type="Pfam" id="PF06048"/>
    </source>
</evidence>